<evidence type="ECO:0000256" key="1">
    <source>
        <dbReference type="ARBA" id="ARBA00023125"/>
    </source>
</evidence>
<dbReference type="InterPro" id="IPR001387">
    <property type="entry name" value="Cro/C1-type_HTH"/>
</dbReference>
<keyword evidence="1 3" id="KW-0238">DNA-binding</keyword>
<evidence type="ECO:0000313" key="4">
    <source>
        <dbReference type="Proteomes" id="UP000010408"/>
    </source>
</evidence>
<dbReference type="EMBL" id="AMEQ01000021">
    <property type="protein sequence ID" value="EKY01976.1"/>
    <property type="molecule type" value="Genomic_DNA"/>
</dbReference>
<gene>
    <name evidence="3" type="ORF">HMPREF9134_00725</name>
</gene>
<name>L1NF68_9PORP</name>
<dbReference type="PROSITE" id="PS50943">
    <property type="entry name" value="HTH_CROC1"/>
    <property type="match status" value="1"/>
</dbReference>
<dbReference type="CDD" id="cd00093">
    <property type="entry name" value="HTH_XRE"/>
    <property type="match status" value="1"/>
</dbReference>
<comment type="caution">
    <text evidence="3">The sequence shown here is derived from an EMBL/GenBank/DDBJ whole genome shotgun (WGS) entry which is preliminary data.</text>
</comment>
<evidence type="ECO:0000259" key="2">
    <source>
        <dbReference type="PROSITE" id="PS50943"/>
    </source>
</evidence>
<sequence length="172" mass="19043">MGAKLARNGLVELGCVYNFEYMEKLLELLRSARLEKGFSQDYLAVKLGVSSSTISRWESKGKSPCIDKLFKYASLLDFTVQEVLALSANESAEVPKPVGKIEISAYDKARFIVPTARRCAFSMVGECPAPIVLGWSNSPAKAICSSLQEERRTFSHFPLGISMRFALIAKPR</sequence>
<organism evidence="3 4">
    <name type="scientific">Porphyromonas catoniae F0037</name>
    <dbReference type="NCBI Taxonomy" id="1127696"/>
    <lineage>
        <taxon>Bacteria</taxon>
        <taxon>Pseudomonadati</taxon>
        <taxon>Bacteroidota</taxon>
        <taxon>Bacteroidia</taxon>
        <taxon>Bacteroidales</taxon>
        <taxon>Porphyromonadaceae</taxon>
        <taxon>Porphyromonas</taxon>
    </lineage>
</organism>
<dbReference type="SMART" id="SM00530">
    <property type="entry name" value="HTH_XRE"/>
    <property type="match status" value="1"/>
</dbReference>
<dbReference type="SUPFAM" id="SSF47413">
    <property type="entry name" value="lambda repressor-like DNA-binding domains"/>
    <property type="match status" value="1"/>
</dbReference>
<dbReference type="PANTHER" id="PTHR46558:SF4">
    <property type="entry name" value="DNA-BIDING PHAGE PROTEIN"/>
    <property type="match status" value="1"/>
</dbReference>
<dbReference type="GO" id="GO:0003677">
    <property type="term" value="F:DNA binding"/>
    <property type="evidence" value="ECO:0007669"/>
    <property type="project" value="UniProtKB-KW"/>
</dbReference>
<proteinExistence type="predicted"/>
<dbReference type="Gene3D" id="1.10.260.40">
    <property type="entry name" value="lambda repressor-like DNA-binding domains"/>
    <property type="match status" value="1"/>
</dbReference>
<dbReference type="PANTHER" id="PTHR46558">
    <property type="entry name" value="TRACRIPTIONAL REGULATORY PROTEIN-RELATED-RELATED"/>
    <property type="match status" value="1"/>
</dbReference>
<accession>L1NF68</accession>
<protein>
    <submittedName>
        <fullName evidence="3">DNA-binding helix-turn-helix protein</fullName>
    </submittedName>
</protein>
<reference evidence="3 4" key="1">
    <citation type="submission" date="2012-05" db="EMBL/GenBank/DDBJ databases">
        <authorList>
            <person name="Weinstock G."/>
            <person name="Sodergren E."/>
            <person name="Lobos E.A."/>
            <person name="Fulton L."/>
            <person name="Fulton R."/>
            <person name="Courtney L."/>
            <person name="Fronick C."/>
            <person name="O'Laughlin M."/>
            <person name="Godfrey J."/>
            <person name="Wilson R.M."/>
            <person name="Miner T."/>
            <person name="Farmer C."/>
            <person name="Delehaunty K."/>
            <person name="Cordes M."/>
            <person name="Minx P."/>
            <person name="Tomlinson C."/>
            <person name="Chen J."/>
            <person name="Wollam A."/>
            <person name="Pepin K.H."/>
            <person name="Bhonagiri V."/>
            <person name="Zhang X."/>
            <person name="Suruliraj S."/>
            <person name="Warren W."/>
            <person name="Mitreva M."/>
            <person name="Mardis E.R."/>
            <person name="Wilson R.K."/>
        </authorList>
    </citation>
    <scope>NUCLEOTIDE SEQUENCE [LARGE SCALE GENOMIC DNA]</scope>
    <source>
        <strain evidence="3 4">F0037</strain>
    </source>
</reference>
<feature type="domain" description="HTH cro/C1-type" evidence="2">
    <location>
        <begin position="29"/>
        <end position="83"/>
    </location>
</feature>
<dbReference type="InterPro" id="IPR010982">
    <property type="entry name" value="Lambda_DNA-bd_dom_sf"/>
</dbReference>
<dbReference type="AlphaFoldDB" id="L1NF68"/>
<dbReference type="Pfam" id="PF01381">
    <property type="entry name" value="HTH_3"/>
    <property type="match status" value="1"/>
</dbReference>
<evidence type="ECO:0000313" key="3">
    <source>
        <dbReference type="EMBL" id="EKY01976.1"/>
    </source>
</evidence>
<dbReference type="STRING" id="1127696.HMPREF9134_00725"/>
<dbReference type="HOGENOM" id="CLU_1553871_0_0_10"/>
<dbReference type="Proteomes" id="UP000010408">
    <property type="component" value="Unassembled WGS sequence"/>
</dbReference>